<dbReference type="STRING" id="7168.A0A1Y9H251"/>
<organism evidence="3 4">
    <name type="scientific">Anopheles dirus</name>
    <dbReference type="NCBI Taxonomy" id="7168"/>
    <lineage>
        <taxon>Eukaryota</taxon>
        <taxon>Metazoa</taxon>
        <taxon>Ecdysozoa</taxon>
        <taxon>Arthropoda</taxon>
        <taxon>Hexapoda</taxon>
        <taxon>Insecta</taxon>
        <taxon>Pterygota</taxon>
        <taxon>Neoptera</taxon>
        <taxon>Endopterygota</taxon>
        <taxon>Diptera</taxon>
        <taxon>Nematocera</taxon>
        <taxon>Culicoidea</taxon>
        <taxon>Culicidae</taxon>
        <taxon>Anophelinae</taxon>
        <taxon>Anopheles</taxon>
    </lineage>
</organism>
<sequence length="191" mass="21043">MMASRLRGWKIIAGLLVVVAAGSCGAVPAGTGRQTFADNALCPVPRCVTYAEINTLWALSDPAYFLQCRPVPTGGWSVQLMPCAPATLFSYRRQVCVDTEHWEGCDGTESGTTTLAPNAELCVEPVCVTYEDINTLWVHRQPGRFYQCRPHQNGTWVLQEMPCAPGTLFSFRQQVCVLEALWDELPDTTCP</sequence>
<feature type="domain" description="Chitin-binding type-2" evidence="2">
    <location>
        <begin position="45"/>
        <end position="107"/>
    </location>
</feature>
<dbReference type="GO" id="GO:0008061">
    <property type="term" value="F:chitin binding"/>
    <property type="evidence" value="ECO:0007669"/>
    <property type="project" value="InterPro"/>
</dbReference>
<keyword evidence="4" id="KW-1185">Reference proteome</keyword>
<reference evidence="4" key="1">
    <citation type="submission" date="2013-03" db="EMBL/GenBank/DDBJ databases">
        <title>The Genome Sequence of Anopheles dirus WRAIR2.</title>
        <authorList>
            <consortium name="The Broad Institute Genomics Platform"/>
            <person name="Neafsey D.E."/>
            <person name="Walton C."/>
            <person name="Walker B."/>
            <person name="Young S.K."/>
            <person name="Zeng Q."/>
            <person name="Gargeya S."/>
            <person name="Fitzgerald M."/>
            <person name="Haas B."/>
            <person name="Abouelleil A."/>
            <person name="Allen A.W."/>
            <person name="Alvarado L."/>
            <person name="Arachchi H.M."/>
            <person name="Berlin A.M."/>
            <person name="Chapman S.B."/>
            <person name="Gainer-Dewar J."/>
            <person name="Goldberg J."/>
            <person name="Griggs A."/>
            <person name="Gujja S."/>
            <person name="Hansen M."/>
            <person name="Howarth C."/>
            <person name="Imamovic A."/>
            <person name="Ireland A."/>
            <person name="Larimer J."/>
            <person name="McCowan C."/>
            <person name="Murphy C."/>
            <person name="Pearson M."/>
            <person name="Poon T.W."/>
            <person name="Priest M."/>
            <person name="Roberts A."/>
            <person name="Saif S."/>
            <person name="Shea T."/>
            <person name="Sisk P."/>
            <person name="Sykes S."/>
            <person name="Wortman J."/>
            <person name="Nusbaum C."/>
            <person name="Birren B."/>
        </authorList>
    </citation>
    <scope>NUCLEOTIDE SEQUENCE [LARGE SCALE GENOMIC DNA]</scope>
    <source>
        <strain evidence="4">WRAIR2</strain>
    </source>
</reference>
<dbReference type="SUPFAM" id="SSF57625">
    <property type="entry name" value="Invertebrate chitin-binding proteins"/>
    <property type="match status" value="2"/>
</dbReference>
<dbReference type="InterPro" id="IPR002557">
    <property type="entry name" value="Chitin-bd_dom"/>
</dbReference>
<dbReference type="Proteomes" id="UP000075884">
    <property type="component" value="Unassembled WGS sequence"/>
</dbReference>
<dbReference type="AlphaFoldDB" id="A0A1Y9H251"/>
<dbReference type="SMART" id="SM00494">
    <property type="entry name" value="ChtBD2"/>
    <property type="match status" value="2"/>
</dbReference>
<accession>A0A1Y9H251</accession>
<evidence type="ECO:0000313" key="3">
    <source>
        <dbReference type="EnsemblMetazoa" id="ADIR015731-PA"/>
    </source>
</evidence>
<proteinExistence type="predicted"/>
<keyword evidence="1" id="KW-0732">Signal</keyword>
<dbReference type="GO" id="GO:0005576">
    <property type="term" value="C:extracellular region"/>
    <property type="evidence" value="ECO:0007669"/>
    <property type="project" value="InterPro"/>
</dbReference>
<evidence type="ECO:0000256" key="1">
    <source>
        <dbReference type="SAM" id="SignalP"/>
    </source>
</evidence>
<dbReference type="VEuPathDB" id="VectorBase:ADIR015731"/>
<dbReference type="EnsemblMetazoa" id="ADIR015731-RA">
    <property type="protein sequence ID" value="ADIR015731-PA"/>
    <property type="gene ID" value="ADIR015731"/>
</dbReference>
<name>A0A1Y9H251_9DIPT</name>
<dbReference type="InterPro" id="IPR036508">
    <property type="entry name" value="Chitin-bd_dom_sf"/>
</dbReference>
<evidence type="ECO:0000313" key="4">
    <source>
        <dbReference type="Proteomes" id="UP000075884"/>
    </source>
</evidence>
<evidence type="ECO:0000259" key="2">
    <source>
        <dbReference type="SMART" id="SM00494"/>
    </source>
</evidence>
<feature type="domain" description="Chitin-binding type-2" evidence="2">
    <location>
        <begin position="125"/>
        <end position="181"/>
    </location>
</feature>
<protein>
    <recommendedName>
        <fullName evidence="2">Chitin-binding type-2 domain-containing protein</fullName>
    </recommendedName>
</protein>
<dbReference type="PROSITE" id="PS51257">
    <property type="entry name" value="PROKAR_LIPOPROTEIN"/>
    <property type="match status" value="1"/>
</dbReference>
<feature type="chain" id="PRO_5012057245" description="Chitin-binding type-2 domain-containing protein" evidence="1">
    <location>
        <begin position="27"/>
        <end position="191"/>
    </location>
</feature>
<feature type="signal peptide" evidence="1">
    <location>
        <begin position="1"/>
        <end position="26"/>
    </location>
</feature>
<reference evidence="3" key="2">
    <citation type="submission" date="2020-05" db="UniProtKB">
        <authorList>
            <consortium name="EnsemblMetazoa"/>
        </authorList>
    </citation>
    <scope>IDENTIFICATION</scope>
    <source>
        <strain evidence="3">WRAIR2</strain>
    </source>
</reference>